<feature type="domain" description="Palmitoyltransferase DHHC" evidence="12">
    <location>
        <begin position="140"/>
        <end position="264"/>
    </location>
</feature>
<feature type="compositionally biased region" description="Basic residues" evidence="11">
    <location>
        <begin position="493"/>
        <end position="503"/>
    </location>
</feature>
<dbReference type="PANTHER" id="PTHR12246">
    <property type="entry name" value="PALMITOYLTRANSFERASE ZDHHC16"/>
    <property type="match status" value="1"/>
</dbReference>
<evidence type="ECO:0000256" key="6">
    <source>
        <dbReference type="ARBA" id="ARBA00023139"/>
    </source>
</evidence>
<dbReference type="PROSITE" id="PS50216">
    <property type="entry name" value="DHHC"/>
    <property type="match status" value="1"/>
</dbReference>
<keyword evidence="8 10" id="KW-0012">Acyltransferase</keyword>
<dbReference type="EMBL" id="JAACFV010000106">
    <property type="protein sequence ID" value="KAF7505568.1"/>
    <property type="molecule type" value="Genomic_DNA"/>
</dbReference>
<keyword evidence="14" id="KW-1185">Reference proteome</keyword>
<evidence type="ECO:0000313" key="13">
    <source>
        <dbReference type="EMBL" id="KAF7505568.1"/>
    </source>
</evidence>
<evidence type="ECO:0000256" key="11">
    <source>
        <dbReference type="SAM" id="MobiDB-lite"/>
    </source>
</evidence>
<evidence type="ECO:0000259" key="12">
    <source>
        <dbReference type="Pfam" id="PF01529"/>
    </source>
</evidence>
<dbReference type="GO" id="GO:0019706">
    <property type="term" value="F:protein-cysteine S-palmitoyltransferase activity"/>
    <property type="evidence" value="ECO:0007669"/>
    <property type="project" value="UniProtKB-EC"/>
</dbReference>
<evidence type="ECO:0000256" key="9">
    <source>
        <dbReference type="ARBA" id="ARBA00048048"/>
    </source>
</evidence>
<comment type="caution">
    <text evidence="13">The sequence shown here is derived from an EMBL/GenBank/DDBJ whole genome shotgun (WGS) entry which is preliminary data.</text>
</comment>
<feature type="region of interest" description="Disordered" evidence="11">
    <location>
        <begin position="99"/>
        <end position="124"/>
    </location>
</feature>
<evidence type="ECO:0000256" key="8">
    <source>
        <dbReference type="ARBA" id="ARBA00023315"/>
    </source>
</evidence>
<accession>A0A8H7AB50</accession>
<feature type="transmembrane region" description="Helical" evidence="10">
    <location>
        <begin position="31"/>
        <end position="52"/>
    </location>
</feature>
<gene>
    <name evidence="13" type="ORF">GJ744_000648</name>
</gene>
<keyword evidence="6" id="KW-0564">Palmitate</keyword>
<feature type="transmembrane region" description="Helical" evidence="10">
    <location>
        <begin position="187"/>
        <end position="210"/>
    </location>
</feature>
<sequence>MSPLDSPSSTSSPPAFGRKTRSFARRCERRCCTIATYFPLVFVYSLTTWAAYVEASVGLSTLSFGNTKSWTSKPSSIIGVCLYILLNVSYTTAVFTDPGSPSGPCSSPRKHHKGYSHLPTSESSSQFTLAQPITVSATGAPRYCKKCIHPKPDRTHHCSTCHRCVLKMDHHCPWLATCVGLHNYKPFILFLVYTSLFCWVCFGSTAYWVWTELLNAERYQENLMPINVVLLAVISGIIGLVLTGFTSWHLYLCVRGMTTIECLEKTRYLRGVRSMVERQRIEALHHPYDASEPHGVQERLQRAGEMVLEFHANAVPGATRLEEGEERPSPTTIRPGPVPTHKSPYRQSGADNMSPAQSSLARTYALQEADRERSRYEDYLADQESSKLPNAFDLGWRRNLLHLFGPKWYLWALPITNTTGDGWKWELSQQWIDSVEEQAERRERDGRGQALFGSGLRGGDGYAGVNDLENGYPHSQSGRPSSQGAMSMQTLKRPGRILAKAKQRRELDHGDGGEVDSFEVSSSDARSSSDSGPRSGSRYNDGWRDWD</sequence>
<comment type="subcellular location">
    <subcellularLocation>
        <location evidence="1">Membrane</location>
        <topology evidence="1">Multi-pass membrane protein</topology>
    </subcellularLocation>
</comment>
<evidence type="ECO:0000256" key="10">
    <source>
        <dbReference type="RuleBase" id="RU079119"/>
    </source>
</evidence>
<reference evidence="13" key="1">
    <citation type="submission" date="2020-02" db="EMBL/GenBank/DDBJ databases">
        <authorList>
            <person name="Palmer J.M."/>
        </authorList>
    </citation>
    <scope>NUCLEOTIDE SEQUENCE</scope>
    <source>
        <strain evidence="13">EPUS1.4</strain>
        <tissue evidence="13">Thallus</tissue>
    </source>
</reference>
<dbReference type="OrthoDB" id="302728at2759"/>
<keyword evidence="3 10" id="KW-0812">Transmembrane</keyword>
<keyword evidence="5 10" id="KW-0472">Membrane</keyword>
<evidence type="ECO:0000256" key="1">
    <source>
        <dbReference type="ARBA" id="ARBA00004141"/>
    </source>
</evidence>
<dbReference type="EC" id="2.3.1.225" evidence="10"/>
<dbReference type="InterPro" id="IPR039859">
    <property type="entry name" value="PFA4/ZDH16/20/ERF2-like"/>
</dbReference>
<feature type="compositionally biased region" description="Polar residues" evidence="11">
    <location>
        <begin position="473"/>
        <end position="490"/>
    </location>
</feature>
<feature type="compositionally biased region" description="Low complexity" evidence="11">
    <location>
        <begin position="521"/>
        <end position="538"/>
    </location>
</feature>
<dbReference type="Pfam" id="PF01529">
    <property type="entry name" value="DHHC"/>
    <property type="match status" value="1"/>
</dbReference>
<keyword evidence="2 10" id="KW-0808">Transferase</keyword>
<evidence type="ECO:0000256" key="7">
    <source>
        <dbReference type="ARBA" id="ARBA00023288"/>
    </source>
</evidence>
<comment type="catalytic activity">
    <reaction evidence="9 10">
        <text>L-cysteinyl-[protein] + hexadecanoyl-CoA = S-hexadecanoyl-L-cysteinyl-[protein] + CoA</text>
        <dbReference type="Rhea" id="RHEA:36683"/>
        <dbReference type="Rhea" id="RHEA-COMP:10131"/>
        <dbReference type="Rhea" id="RHEA-COMP:11032"/>
        <dbReference type="ChEBI" id="CHEBI:29950"/>
        <dbReference type="ChEBI" id="CHEBI:57287"/>
        <dbReference type="ChEBI" id="CHEBI:57379"/>
        <dbReference type="ChEBI" id="CHEBI:74151"/>
        <dbReference type="EC" id="2.3.1.225"/>
    </reaction>
</comment>
<feature type="transmembrane region" description="Helical" evidence="10">
    <location>
        <begin position="230"/>
        <end position="251"/>
    </location>
</feature>
<keyword evidence="4 10" id="KW-1133">Transmembrane helix</keyword>
<feature type="compositionally biased region" description="Polar residues" evidence="11">
    <location>
        <begin position="345"/>
        <end position="361"/>
    </location>
</feature>
<name>A0A8H7AB50_9EURO</name>
<evidence type="ECO:0000313" key="14">
    <source>
        <dbReference type="Proteomes" id="UP000606974"/>
    </source>
</evidence>
<feature type="region of interest" description="Disordered" evidence="11">
    <location>
        <begin position="438"/>
        <end position="547"/>
    </location>
</feature>
<keyword evidence="7" id="KW-0449">Lipoprotein</keyword>
<dbReference type="GO" id="GO:0016020">
    <property type="term" value="C:membrane"/>
    <property type="evidence" value="ECO:0007669"/>
    <property type="project" value="UniProtKB-SubCell"/>
</dbReference>
<evidence type="ECO:0000256" key="2">
    <source>
        <dbReference type="ARBA" id="ARBA00022679"/>
    </source>
</evidence>
<feature type="region of interest" description="Disordered" evidence="11">
    <location>
        <begin position="318"/>
        <end position="363"/>
    </location>
</feature>
<evidence type="ECO:0000256" key="3">
    <source>
        <dbReference type="ARBA" id="ARBA00022692"/>
    </source>
</evidence>
<dbReference type="AlphaFoldDB" id="A0A8H7AB50"/>
<proteinExistence type="inferred from homology"/>
<comment type="domain">
    <text evidence="10">The DHHC domain is required for palmitoyltransferase activity.</text>
</comment>
<feature type="compositionally biased region" description="Basic and acidic residues" evidence="11">
    <location>
        <begin position="438"/>
        <end position="447"/>
    </location>
</feature>
<dbReference type="Proteomes" id="UP000606974">
    <property type="component" value="Unassembled WGS sequence"/>
</dbReference>
<evidence type="ECO:0000256" key="5">
    <source>
        <dbReference type="ARBA" id="ARBA00023136"/>
    </source>
</evidence>
<protein>
    <recommendedName>
        <fullName evidence="10">Palmitoyltransferase</fullName>
        <ecNumber evidence="10">2.3.1.225</ecNumber>
    </recommendedName>
</protein>
<comment type="similarity">
    <text evidence="10">Belongs to the DHHC palmitoyltransferase family.</text>
</comment>
<organism evidence="13 14">
    <name type="scientific">Endocarpon pusillum</name>
    <dbReference type="NCBI Taxonomy" id="364733"/>
    <lineage>
        <taxon>Eukaryota</taxon>
        <taxon>Fungi</taxon>
        <taxon>Dikarya</taxon>
        <taxon>Ascomycota</taxon>
        <taxon>Pezizomycotina</taxon>
        <taxon>Eurotiomycetes</taxon>
        <taxon>Chaetothyriomycetidae</taxon>
        <taxon>Verrucariales</taxon>
        <taxon>Verrucariaceae</taxon>
        <taxon>Endocarpon</taxon>
    </lineage>
</organism>
<dbReference type="InterPro" id="IPR001594">
    <property type="entry name" value="Palmitoyltrfase_DHHC"/>
</dbReference>
<evidence type="ECO:0000256" key="4">
    <source>
        <dbReference type="ARBA" id="ARBA00022989"/>
    </source>
</evidence>